<evidence type="ECO:0000313" key="3">
    <source>
        <dbReference type="Proteomes" id="UP000515873"/>
    </source>
</evidence>
<dbReference type="PIRSF" id="PIRSF011491">
    <property type="entry name" value="Mtase_YbcY_prd"/>
    <property type="match status" value="1"/>
</dbReference>
<dbReference type="CDD" id="cd02440">
    <property type="entry name" value="AdoMet_MTases"/>
    <property type="match status" value="1"/>
</dbReference>
<proteinExistence type="predicted"/>
<dbReference type="AlphaFoldDB" id="A0A7G8Q3R7"/>
<keyword evidence="3" id="KW-1185">Reference proteome</keyword>
<dbReference type="InterPro" id="IPR013217">
    <property type="entry name" value="Methyltransf_12"/>
</dbReference>
<evidence type="ECO:0000313" key="2">
    <source>
        <dbReference type="EMBL" id="QNK01425.1"/>
    </source>
</evidence>
<dbReference type="InterPro" id="IPR029063">
    <property type="entry name" value="SAM-dependent_MTases_sf"/>
</dbReference>
<gene>
    <name evidence="2" type="ORF">H8F01_20700</name>
</gene>
<dbReference type="Gene3D" id="3.40.50.150">
    <property type="entry name" value="Vaccinia Virus protein VP39"/>
    <property type="match status" value="1"/>
</dbReference>
<keyword evidence="2" id="KW-0489">Methyltransferase</keyword>
<keyword evidence="2" id="KW-0808">Transferase</keyword>
<dbReference type="InterPro" id="IPR016584">
    <property type="entry name" value="MeTrfase_VrtF"/>
</dbReference>
<feature type="domain" description="Methyltransferase type 12" evidence="1">
    <location>
        <begin position="59"/>
        <end position="158"/>
    </location>
</feature>
<dbReference type="GO" id="GO:0008168">
    <property type="term" value="F:methyltransferase activity"/>
    <property type="evidence" value="ECO:0007669"/>
    <property type="project" value="UniProtKB-KW"/>
</dbReference>
<accession>A0A7G8Q3R7</accession>
<sequence length="226" mass="25005">MDPLSPAPHTEDGAAVYSPRVLKIYDRWVLGFSNSHAWKCPTQSVLLPFFRQHLSANHLDVGVGSGYYLANSASPPGQKVTLLDLNDNSLRAAAARIAHLQPTMVNEDVLQPRGALGDRRFDSISLFYLLHCLPGQMAHKGSAVFDLLRQHLSSNGTLYGATILGDQSGHNWIGRRLMKLYNRKGIFGNQQDTLVGLESALRRHFAKVTIWQQGHVALFRAEIPLG</sequence>
<reference evidence="2 3" key="1">
    <citation type="submission" date="2020-08" db="EMBL/GenBank/DDBJ databases">
        <title>Dyella sp. G9 isolated from forest soil.</title>
        <authorList>
            <person name="Fu J."/>
            <person name="Qiu L."/>
        </authorList>
    </citation>
    <scope>NUCLEOTIDE SEQUENCE [LARGE SCALE GENOMIC DNA]</scope>
    <source>
        <strain evidence="2 3">G9</strain>
    </source>
</reference>
<dbReference type="RefSeq" id="WP_187056887.1">
    <property type="nucleotide sequence ID" value="NZ_CP060412.1"/>
</dbReference>
<evidence type="ECO:0000259" key="1">
    <source>
        <dbReference type="Pfam" id="PF08242"/>
    </source>
</evidence>
<dbReference type="SUPFAM" id="SSF53335">
    <property type="entry name" value="S-adenosyl-L-methionine-dependent methyltransferases"/>
    <property type="match status" value="1"/>
</dbReference>
<organism evidence="2 3">
    <name type="scientific">Dyella telluris</name>
    <dbReference type="NCBI Taxonomy" id="2763498"/>
    <lineage>
        <taxon>Bacteria</taxon>
        <taxon>Pseudomonadati</taxon>
        <taxon>Pseudomonadota</taxon>
        <taxon>Gammaproteobacteria</taxon>
        <taxon>Lysobacterales</taxon>
        <taxon>Rhodanobacteraceae</taxon>
        <taxon>Dyella</taxon>
    </lineage>
</organism>
<dbReference type="EMBL" id="CP060412">
    <property type="protein sequence ID" value="QNK01425.1"/>
    <property type="molecule type" value="Genomic_DNA"/>
</dbReference>
<dbReference type="GO" id="GO:0032259">
    <property type="term" value="P:methylation"/>
    <property type="evidence" value="ECO:0007669"/>
    <property type="project" value="UniProtKB-KW"/>
</dbReference>
<dbReference type="KEGG" id="dtl:H8F01_20700"/>
<dbReference type="Pfam" id="PF08242">
    <property type="entry name" value="Methyltransf_12"/>
    <property type="match status" value="1"/>
</dbReference>
<dbReference type="Proteomes" id="UP000515873">
    <property type="component" value="Chromosome"/>
</dbReference>
<protein>
    <submittedName>
        <fullName evidence="2">Class I SAM-dependent methyltransferase</fullName>
    </submittedName>
</protein>
<name>A0A7G8Q3R7_9GAMM</name>